<dbReference type="GO" id="GO:0005634">
    <property type="term" value="C:nucleus"/>
    <property type="evidence" value="ECO:0007669"/>
    <property type="project" value="UniProtKB-SubCell"/>
</dbReference>
<evidence type="ECO:0000256" key="2">
    <source>
        <dbReference type="SAM" id="MobiDB-lite"/>
    </source>
</evidence>
<feature type="compositionally biased region" description="Polar residues" evidence="2">
    <location>
        <begin position="216"/>
        <end position="228"/>
    </location>
</feature>
<comment type="caution">
    <text evidence="3">The sequence shown here is derived from an EMBL/GenBank/DDBJ whole genome shotgun (WGS) entry which is preliminary data.</text>
</comment>
<accession>A0A4Z1ERZ4</accession>
<evidence type="ECO:0000313" key="3">
    <source>
        <dbReference type="EMBL" id="TGO13758.1"/>
    </source>
</evidence>
<dbReference type="PANTHER" id="PTHR37534">
    <property type="entry name" value="TRANSCRIPTIONAL ACTIVATOR PROTEIN UGA3"/>
    <property type="match status" value="1"/>
</dbReference>
<feature type="region of interest" description="Disordered" evidence="2">
    <location>
        <begin position="197"/>
        <end position="229"/>
    </location>
</feature>
<reference evidence="3 4" key="1">
    <citation type="submission" date="2017-12" db="EMBL/GenBank/DDBJ databases">
        <title>Comparative genomics of Botrytis spp.</title>
        <authorList>
            <person name="Valero-Jimenez C.A."/>
            <person name="Tapia P."/>
            <person name="Veloso J."/>
            <person name="Silva-Moreno E."/>
            <person name="Staats M."/>
            <person name="Valdes J.H."/>
            <person name="Van Kan J.A.L."/>
        </authorList>
    </citation>
    <scope>NUCLEOTIDE SEQUENCE [LARGE SCALE GENOMIC DNA]</scope>
    <source>
        <strain evidence="3 4">Bt9001</strain>
    </source>
</reference>
<dbReference type="AlphaFoldDB" id="A0A4Z1ERZ4"/>
<dbReference type="Proteomes" id="UP000297777">
    <property type="component" value="Unassembled WGS sequence"/>
</dbReference>
<dbReference type="OrthoDB" id="3598904at2759"/>
<dbReference type="PANTHER" id="PTHR37534:SF49">
    <property type="entry name" value="LYSINE BIOSYNTHESIS REGULATORY PROTEIN LYS14"/>
    <property type="match status" value="1"/>
</dbReference>
<dbReference type="GO" id="GO:0045944">
    <property type="term" value="P:positive regulation of transcription by RNA polymerase II"/>
    <property type="evidence" value="ECO:0007669"/>
    <property type="project" value="TreeGrafter"/>
</dbReference>
<feature type="region of interest" description="Disordered" evidence="2">
    <location>
        <begin position="106"/>
        <end position="137"/>
    </location>
</feature>
<sequence length="543" mass="62103">MPVRHRVNLQDFINLCVRKEDAGHVDLVVRILSHPSKLLILDTAANTFRCVEVKCDETKPICNKCFRLFHHCDWEPRLNFKYETNKIVARTPGVSLEGNLIWNPSASITPPQSNRSKEHDTLPPFNELSNDDQREKKASFDQPGIYTLVVVPESFHELPEYQTKSPGPKSFGTNGLPSAQRFQSNRPDVVILGRFVGYPGSRNQSENPPSRKPSLGNVSPPSELSTTPVDRETDSYLLGHYRNVLANQICWLAEQVSGPDVFERYSADCSPVSETKGINSRHLLIEKLYLAILALSSLSLSQSNHIPFEDVLKRYHMVITALSSSVKTEEDAYSDGALFTHYLLLLFEVAATGHREFNMWEHHSDRILCILQLRQKAYGKEPHGFIIVYTSYIDMYALLTTTGTGSFSKTIIEQNMLPPPEDALQNRSLNMIFNSETLRQMPDLLRMSRELTLIALEMAHTGRKLKSEEKDLSKPRLEINMNRCRSMQDLHILLMKFRDTWSRFLERRTPEESWLRELAQLPSGPFTCRTNVSFPKSMQKKPR</sequence>
<evidence type="ECO:0008006" key="5">
    <source>
        <dbReference type="Google" id="ProtNLM"/>
    </source>
</evidence>
<protein>
    <recommendedName>
        <fullName evidence="5">Zn(2)-C6 fungal-type domain-containing protein</fullName>
    </recommendedName>
</protein>
<dbReference type="GO" id="GO:0003700">
    <property type="term" value="F:DNA-binding transcription factor activity"/>
    <property type="evidence" value="ECO:0007669"/>
    <property type="project" value="TreeGrafter"/>
</dbReference>
<keyword evidence="1" id="KW-0539">Nucleus</keyword>
<keyword evidence="4" id="KW-1185">Reference proteome</keyword>
<dbReference type="GO" id="GO:0000976">
    <property type="term" value="F:transcription cis-regulatory region binding"/>
    <property type="evidence" value="ECO:0007669"/>
    <property type="project" value="TreeGrafter"/>
</dbReference>
<gene>
    <name evidence="3" type="ORF">BTUL_0064g00590</name>
</gene>
<evidence type="ECO:0000313" key="4">
    <source>
        <dbReference type="Proteomes" id="UP000297777"/>
    </source>
</evidence>
<proteinExistence type="predicted"/>
<evidence type="ECO:0000256" key="1">
    <source>
        <dbReference type="ARBA" id="ARBA00023242"/>
    </source>
</evidence>
<name>A0A4Z1ERZ4_9HELO</name>
<dbReference type="EMBL" id="PQXH01000064">
    <property type="protein sequence ID" value="TGO13758.1"/>
    <property type="molecule type" value="Genomic_DNA"/>
</dbReference>
<feature type="region of interest" description="Disordered" evidence="2">
    <location>
        <begin position="159"/>
        <end position="183"/>
    </location>
</feature>
<feature type="compositionally biased region" description="Polar residues" evidence="2">
    <location>
        <begin position="171"/>
        <end position="183"/>
    </location>
</feature>
<organism evidence="3 4">
    <name type="scientific">Botrytis tulipae</name>
    <dbReference type="NCBI Taxonomy" id="87230"/>
    <lineage>
        <taxon>Eukaryota</taxon>
        <taxon>Fungi</taxon>
        <taxon>Dikarya</taxon>
        <taxon>Ascomycota</taxon>
        <taxon>Pezizomycotina</taxon>
        <taxon>Leotiomycetes</taxon>
        <taxon>Helotiales</taxon>
        <taxon>Sclerotiniaceae</taxon>
        <taxon>Botrytis</taxon>
    </lineage>
</organism>